<keyword evidence="4" id="KW-1185">Reference proteome</keyword>
<sequence length="265" mass="29168">MFDTLESRIIIDYEIWVRSDLHIGGHDSGAPGAVDMGVMKDVDGYPFVPGSSLKGVLRSEMERLLNGLGKHVCSPDPDKLCKAGEECTVCLLFGGREVAGSIRVRDAYTDSRRTLIRDGVRIDRKTRKAAGGAYYTMEVVPKGTKFKGRITIENPKLGECRYAKLGALLGTVRFFNATSKSLGGGVSRGFGEVLIVPRLIREITADDYLEGRYEGRELVSLIERDDLGEILERGELPMSPDDAVDRFIGDWKGYVEAMEDGGKEP</sequence>
<dbReference type="Proteomes" id="UP000185779">
    <property type="component" value="Unassembled WGS sequence"/>
</dbReference>
<evidence type="ECO:0000313" key="3">
    <source>
        <dbReference type="EMBL" id="OFV65865.1"/>
    </source>
</evidence>
<proteinExistence type="predicted"/>
<evidence type="ECO:0000259" key="2">
    <source>
        <dbReference type="Pfam" id="PF03787"/>
    </source>
</evidence>
<gene>
    <name evidence="3" type="ORF">SBU_001274</name>
</gene>
<dbReference type="PANTHER" id="PTHR35579">
    <property type="entry name" value="CRISPR SYSTEM CMS ENDORIBONUCLEASE CSM3"/>
    <property type="match status" value="1"/>
</dbReference>
<accession>A0A1F2P410</accession>
<comment type="caution">
    <text evidence="3">The sequence shown here is derived from an EMBL/GenBank/DDBJ whole genome shotgun (WGS) entry which is preliminary data.</text>
</comment>
<dbReference type="GO" id="GO:0051607">
    <property type="term" value="P:defense response to virus"/>
    <property type="evidence" value="ECO:0007669"/>
    <property type="project" value="UniProtKB-KW"/>
</dbReference>
<keyword evidence="1" id="KW-0051">Antiviral defense</keyword>
<evidence type="ECO:0000313" key="4">
    <source>
        <dbReference type="Proteomes" id="UP000185779"/>
    </source>
</evidence>
<name>A0A1F2P410_9EURY</name>
<reference evidence="3" key="1">
    <citation type="submission" date="2016-05" db="EMBL/GenBank/DDBJ databases">
        <title>Microbial consortia oxidize butane by reversing methanogenesis.</title>
        <authorList>
            <person name="Laso-Perez R."/>
            <person name="Richter M."/>
            <person name="Wegener G."/>
            <person name="Musat F."/>
        </authorList>
    </citation>
    <scope>NUCLEOTIDE SEQUENCE [LARGE SCALE GENOMIC DNA]</scope>
    <source>
        <strain evidence="3">BOX1</strain>
    </source>
</reference>
<dbReference type="InterPro" id="IPR005537">
    <property type="entry name" value="RAMP_III_fam"/>
</dbReference>
<dbReference type="AlphaFoldDB" id="A0A1F2P410"/>
<dbReference type="PANTHER" id="PTHR35579:SF3">
    <property type="entry name" value="CRISPR SYSTEM CMS ENDORIBONUCLEASE CSM3"/>
    <property type="match status" value="1"/>
</dbReference>
<evidence type="ECO:0000256" key="1">
    <source>
        <dbReference type="ARBA" id="ARBA00023118"/>
    </source>
</evidence>
<dbReference type="InterPro" id="IPR052216">
    <property type="entry name" value="CRISPR_Csm3_endoribonuclease"/>
</dbReference>
<feature type="domain" description="CRISPR type III-associated protein" evidence="2">
    <location>
        <begin position="18"/>
        <end position="192"/>
    </location>
</feature>
<protein>
    <submittedName>
        <fullName evidence="3">CRISPR-associated protein Csm3</fullName>
    </submittedName>
</protein>
<dbReference type="Pfam" id="PF03787">
    <property type="entry name" value="RAMPs"/>
    <property type="match status" value="1"/>
</dbReference>
<dbReference type="EMBL" id="LYOR01000006">
    <property type="protein sequence ID" value="OFV65865.1"/>
    <property type="molecule type" value="Genomic_DNA"/>
</dbReference>
<organism evidence="3 4">
    <name type="scientific">Candidatus Syntropharchaeum butanivorans</name>
    <dbReference type="NCBI Taxonomy" id="1839936"/>
    <lineage>
        <taxon>Archaea</taxon>
        <taxon>Methanobacteriati</taxon>
        <taxon>Methanobacteriota</taxon>
        <taxon>Stenosarchaea group</taxon>
        <taxon>Methanomicrobia</taxon>
        <taxon>Methanosarcinales</taxon>
        <taxon>ANME-2 cluster</taxon>
        <taxon>Candidatus Syntropharchaeum</taxon>
    </lineage>
</organism>
<dbReference type="STRING" id="1839936.SBU_001274"/>